<evidence type="ECO:0000256" key="1">
    <source>
        <dbReference type="ARBA" id="ARBA00038494"/>
    </source>
</evidence>
<dbReference type="EMBL" id="VXLD01000003">
    <property type="protein sequence ID" value="KAB1856666.1"/>
    <property type="molecule type" value="Genomic_DNA"/>
</dbReference>
<dbReference type="InterPro" id="IPR011990">
    <property type="entry name" value="TPR-like_helical_dom_sf"/>
</dbReference>
<evidence type="ECO:0000313" key="3">
    <source>
        <dbReference type="EMBL" id="KAB1856666.1"/>
    </source>
</evidence>
<dbReference type="Proteomes" id="UP000325788">
    <property type="component" value="Unassembled WGS sequence"/>
</dbReference>
<sequence length="361" mass="42427">MQPHIRLNMIVKNETAVILRCLKSVKPWIHSWVIVDTGSTDGTQQLIQDFMQDLPGKLFERPWHNFGFNRTEALQLAQDPSLPHADYLMFIDADQTLMVDPEFQWGTLSGLAYYFEYIYGNTRYQLNSLVSTQVPWKWEGVLHEYLNSPKPHQWQLLKGLHVFVQHDGARGHDPTTYLKDIEILKQGIKDEPNNLRYKFYLAQSYQDANLPEQALQAYQIRADAGGWEEERWTAQFRAAKFMEKLNKPITDIRNAYLQAWVSRPQRAEPLYELARYYREQKQFETACQFALQACQIKRPSDILFVDDSVYTWRALDELSVAASYCPHYKEEGKKAILKLLMEQKYPDSEEARLIANLRFYK</sequence>
<dbReference type="GO" id="GO:0016740">
    <property type="term" value="F:transferase activity"/>
    <property type="evidence" value="ECO:0007669"/>
    <property type="project" value="UniProtKB-KW"/>
</dbReference>
<comment type="caution">
    <text evidence="3">The sequence shown here is derived from an EMBL/GenBank/DDBJ whole genome shotgun (WGS) entry which is preliminary data.</text>
</comment>
<dbReference type="InterPro" id="IPR001173">
    <property type="entry name" value="Glyco_trans_2-like"/>
</dbReference>
<dbReference type="Gene3D" id="3.90.550.10">
    <property type="entry name" value="Spore Coat Polysaccharide Biosynthesis Protein SpsA, Chain A"/>
    <property type="match status" value="1"/>
</dbReference>
<comment type="similarity">
    <text evidence="1">Belongs to the glycosyltransferase 2 family. WaaE/KdtX subfamily.</text>
</comment>
<reference evidence="3 4" key="1">
    <citation type="submission" date="2019-09" db="EMBL/GenBank/DDBJ databases">
        <title>Draft genome sequence of Acinetobacter tandoii W4-4-4 isolated from environmental water sample.</title>
        <authorList>
            <person name="Wee S.K."/>
            <person name="Yan B."/>
            <person name="Mustaffa S.B."/>
            <person name="Yap E.P.H."/>
        </authorList>
    </citation>
    <scope>NUCLEOTIDE SEQUENCE [LARGE SCALE GENOMIC DNA]</scope>
    <source>
        <strain evidence="3 4">W4-4-4</strain>
    </source>
</reference>
<dbReference type="Gene3D" id="1.25.40.10">
    <property type="entry name" value="Tetratricopeptide repeat domain"/>
    <property type="match status" value="1"/>
</dbReference>
<proteinExistence type="inferred from homology"/>
<dbReference type="SUPFAM" id="SSF48452">
    <property type="entry name" value="TPR-like"/>
    <property type="match status" value="1"/>
</dbReference>
<dbReference type="AlphaFoldDB" id="A0A5N4WJC4"/>
<dbReference type="Pfam" id="PF00535">
    <property type="entry name" value="Glycos_transf_2"/>
    <property type="match status" value="1"/>
</dbReference>
<gene>
    <name evidence="3" type="ORF">F4W09_06675</name>
</gene>
<dbReference type="SUPFAM" id="SSF53448">
    <property type="entry name" value="Nucleotide-diphospho-sugar transferases"/>
    <property type="match status" value="1"/>
</dbReference>
<accession>A0A5N4WJC4</accession>
<dbReference type="PANTHER" id="PTHR43630">
    <property type="entry name" value="POLY-BETA-1,6-N-ACETYL-D-GLUCOSAMINE SYNTHASE"/>
    <property type="match status" value="1"/>
</dbReference>
<dbReference type="InterPro" id="IPR029044">
    <property type="entry name" value="Nucleotide-diphossugar_trans"/>
</dbReference>
<keyword evidence="3" id="KW-0808">Transferase</keyword>
<protein>
    <submittedName>
        <fullName evidence="3">Glycosyltransferase</fullName>
    </submittedName>
</protein>
<feature type="domain" description="Glycosyltransferase 2-like" evidence="2">
    <location>
        <begin position="9"/>
        <end position="97"/>
    </location>
</feature>
<organism evidence="3 4">
    <name type="scientific">Acinetobacter tandoii</name>
    <dbReference type="NCBI Taxonomy" id="202954"/>
    <lineage>
        <taxon>Bacteria</taxon>
        <taxon>Pseudomonadati</taxon>
        <taxon>Pseudomonadota</taxon>
        <taxon>Gammaproteobacteria</taxon>
        <taxon>Moraxellales</taxon>
        <taxon>Moraxellaceae</taxon>
        <taxon>Acinetobacter</taxon>
    </lineage>
</organism>
<dbReference type="RefSeq" id="WP_151504376.1">
    <property type="nucleotide sequence ID" value="NZ_VXLD01000003.1"/>
</dbReference>
<name>A0A5N4WJC4_9GAMM</name>
<dbReference type="PANTHER" id="PTHR43630:SF2">
    <property type="entry name" value="GLYCOSYLTRANSFERASE"/>
    <property type="match status" value="1"/>
</dbReference>
<evidence type="ECO:0000313" key="4">
    <source>
        <dbReference type="Proteomes" id="UP000325788"/>
    </source>
</evidence>
<evidence type="ECO:0000259" key="2">
    <source>
        <dbReference type="Pfam" id="PF00535"/>
    </source>
</evidence>